<accession>A0A383DH59</accession>
<feature type="compositionally biased region" description="Basic and acidic residues" evidence="1">
    <location>
        <begin position="95"/>
        <end position="117"/>
    </location>
</feature>
<name>A0A383DH59_9ZZZZ</name>
<reference evidence="2" key="1">
    <citation type="submission" date="2018-05" db="EMBL/GenBank/DDBJ databases">
        <authorList>
            <person name="Lanie J.A."/>
            <person name="Ng W.-L."/>
            <person name="Kazmierczak K.M."/>
            <person name="Andrzejewski T.M."/>
            <person name="Davidsen T.M."/>
            <person name="Wayne K.J."/>
            <person name="Tettelin H."/>
            <person name="Glass J.I."/>
            <person name="Rusch D."/>
            <person name="Podicherti R."/>
            <person name="Tsui H.-C.T."/>
            <person name="Winkler M.E."/>
        </authorList>
    </citation>
    <scope>NUCLEOTIDE SEQUENCE</scope>
</reference>
<sequence length="235" mass="25999">HMSVVTSAMLEAITKKIEDETKSSVEEVQRQKVKETQRKAEERAARQPETKDDSTQDSRARRRNEAPAATATESGPGARGGPEDADRRRGKRRGKTDEEKLSELRATHSERPSDKAPARSQSSNPNPNPNPNLGGRWRGGGRRRGRKGTGDTQAVQDSVRKTLSQISEGRTRRRYDRQRDEGGDETGSSAETQVLHINEFATVAEFAEAMHVRTAEVMGACLQLGVVVTINQRLD</sequence>
<protein>
    <recommendedName>
        <fullName evidence="3">Translation initiation factor IF-2 N-terminal domain-containing protein</fullName>
    </recommendedName>
</protein>
<feature type="non-terminal residue" evidence="2">
    <location>
        <position position="235"/>
    </location>
</feature>
<dbReference type="EMBL" id="UINC01217178">
    <property type="protein sequence ID" value="SVE43664.1"/>
    <property type="molecule type" value="Genomic_DNA"/>
</dbReference>
<evidence type="ECO:0000313" key="2">
    <source>
        <dbReference type="EMBL" id="SVE43664.1"/>
    </source>
</evidence>
<gene>
    <name evidence="2" type="ORF">METZ01_LOCUS496518</name>
</gene>
<feature type="compositionally biased region" description="Basic and acidic residues" evidence="1">
    <location>
        <begin position="14"/>
        <end position="65"/>
    </location>
</feature>
<evidence type="ECO:0000256" key="1">
    <source>
        <dbReference type="SAM" id="MobiDB-lite"/>
    </source>
</evidence>
<proteinExistence type="predicted"/>
<organism evidence="2">
    <name type="scientific">marine metagenome</name>
    <dbReference type="NCBI Taxonomy" id="408172"/>
    <lineage>
        <taxon>unclassified sequences</taxon>
        <taxon>metagenomes</taxon>
        <taxon>ecological metagenomes</taxon>
    </lineage>
</organism>
<feature type="region of interest" description="Disordered" evidence="1">
    <location>
        <begin position="14"/>
        <end position="192"/>
    </location>
</feature>
<dbReference type="AlphaFoldDB" id="A0A383DH59"/>
<feature type="compositionally biased region" description="Polar residues" evidence="1">
    <location>
        <begin position="150"/>
        <end position="167"/>
    </location>
</feature>
<feature type="non-terminal residue" evidence="2">
    <location>
        <position position="1"/>
    </location>
</feature>
<evidence type="ECO:0008006" key="3">
    <source>
        <dbReference type="Google" id="ProtNLM"/>
    </source>
</evidence>